<dbReference type="PROSITE" id="PS01057">
    <property type="entry name" value="SAICAR_SYNTHETASE_1"/>
    <property type="match status" value="1"/>
</dbReference>
<dbReference type="PROSITE" id="PS01058">
    <property type="entry name" value="SAICAR_SYNTHETASE_2"/>
    <property type="match status" value="1"/>
</dbReference>
<dbReference type="HAMAP" id="MF_00137">
    <property type="entry name" value="SAICAR_synth"/>
    <property type="match status" value="1"/>
</dbReference>
<dbReference type="FunFam" id="3.30.470.20:FF:000015">
    <property type="entry name" value="Phosphoribosylaminoimidazole-succinocarboxamide synthase"/>
    <property type="match status" value="1"/>
</dbReference>
<dbReference type="InterPro" id="IPR028923">
    <property type="entry name" value="SAICAR_synt/ADE2_N"/>
</dbReference>
<dbReference type="Gene3D" id="3.30.200.20">
    <property type="entry name" value="Phosphorylase Kinase, domain 1"/>
    <property type="match status" value="1"/>
</dbReference>
<dbReference type="EMBL" id="AEQN01000007">
    <property type="protein sequence ID" value="EFV02472.1"/>
    <property type="molecule type" value="Genomic_DNA"/>
</dbReference>
<dbReference type="PANTHER" id="PTHR43700">
    <property type="entry name" value="PHOSPHORIBOSYLAMINOIMIDAZOLE-SUCCINOCARBOXAMIDE SYNTHASE"/>
    <property type="match status" value="1"/>
</dbReference>
<dbReference type="GO" id="GO:0004639">
    <property type="term" value="F:phosphoribosylaminoimidazolesuccinocarboxamide synthase activity"/>
    <property type="evidence" value="ECO:0007669"/>
    <property type="project" value="UniProtKB-UniRule"/>
</dbReference>
<dbReference type="CDD" id="cd01414">
    <property type="entry name" value="SAICAR_synt_Sc"/>
    <property type="match status" value="1"/>
</dbReference>
<comment type="pathway">
    <text evidence="1 11">Purine metabolism; IMP biosynthesis via de novo pathway; 5-amino-1-(5-phospho-D-ribosyl)imidazole-4-carboxamide from 5-amino-1-(5-phospho-D-ribosyl)imidazole-4-carboxylate: step 1/2.</text>
</comment>
<dbReference type="GO" id="GO:0006189">
    <property type="term" value="P:'de novo' IMP biosynthetic process"/>
    <property type="evidence" value="ECO:0007669"/>
    <property type="project" value="UniProtKB-UniRule"/>
</dbReference>
<evidence type="ECO:0000256" key="9">
    <source>
        <dbReference type="ARBA" id="ARBA00030409"/>
    </source>
</evidence>
<evidence type="ECO:0000256" key="11">
    <source>
        <dbReference type="HAMAP-Rule" id="MF_00137"/>
    </source>
</evidence>
<dbReference type="UniPathway" id="UPA00074">
    <property type="reaction ID" value="UER00131"/>
</dbReference>
<evidence type="ECO:0000256" key="8">
    <source>
        <dbReference type="ARBA" id="ARBA00022840"/>
    </source>
</evidence>
<comment type="similarity">
    <text evidence="2 11">Belongs to the SAICAR synthetase family.</text>
</comment>
<keyword evidence="6 11" id="KW-0547">Nucleotide-binding</keyword>
<evidence type="ECO:0000256" key="7">
    <source>
        <dbReference type="ARBA" id="ARBA00022755"/>
    </source>
</evidence>
<dbReference type="PANTHER" id="PTHR43700:SF1">
    <property type="entry name" value="PHOSPHORIBOSYLAMINOIMIDAZOLE-SUCCINOCARBOXAMIDE SYNTHASE"/>
    <property type="match status" value="1"/>
</dbReference>
<evidence type="ECO:0000256" key="5">
    <source>
        <dbReference type="ARBA" id="ARBA00022598"/>
    </source>
</evidence>
<evidence type="ECO:0000256" key="1">
    <source>
        <dbReference type="ARBA" id="ARBA00004672"/>
    </source>
</evidence>
<proteinExistence type="inferred from homology"/>
<dbReference type="STRING" id="887929.HMP0721_0380"/>
<evidence type="ECO:0000313" key="14">
    <source>
        <dbReference type="Proteomes" id="UP000004754"/>
    </source>
</evidence>
<dbReference type="GO" id="GO:0005524">
    <property type="term" value="F:ATP binding"/>
    <property type="evidence" value="ECO:0007669"/>
    <property type="project" value="UniProtKB-KW"/>
</dbReference>
<dbReference type="Proteomes" id="UP000004754">
    <property type="component" value="Unassembled WGS sequence"/>
</dbReference>
<evidence type="ECO:0000256" key="6">
    <source>
        <dbReference type="ARBA" id="ARBA00022741"/>
    </source>
</evidence>
<accession>E6MEE7</accession>
<dbReference type="HOGENOM" id="CLU_045637_0_0_9"/>
<comment type="caution">
    <text evidence="13">The sequence shown here is derived from an EMBL/GenBank/DDBJ whole genome shotgun (WGS) entry which is preliminary data.</text>
</comment>
<comment type="catalytic activity">
    <reaction evidence="10 11">
        <text>5-amino-1-(5-phospho-D-ribosyl)imidazole-4-carboxylate + L-aspartate + ATP = (2S)-2-[5-amino-1-(5-phospho-beta-D-ribosyl)imidazole-4-carboxamido]succinate + ADP + phosphate + 2 H(+)</text>
        <dbReference type="Rhea" id="RHEA:22628"/>
        <dbReference type="ChEBI" id="CHEBI:15378"/>
        <dbReference type="ChEBI" id="CHEBI:29991"/>
        <dbReference type="ChEBI" id="CHEBI:30616"/>
        <dbReference type="ChEBI" id="CHEBI:43474"/>
        <dbReference type="ChEBI" id="CHEBI:58443"/>
        <dbReference type="ChEBI" id="CHEBI:77657"/>
        <dbReference type="ChEBI" id="CHEBI:456216"/>
        <dbReference type="EC" id="6.3.2.6"/>
    </reaction>
</comment>
<evidence type="ECO:0000256" key="2">
    <source>
        <dbReference type="ARBA" id="ARBA00010190"/>
    </source>
</evidence>
<dbReference type="SUPFAM" id="SSF56104">
    <property type="entry name" value="SAICAR synthase-like"/>
    <property type="match status" value="1"/>
</dbReference>
<keyword evidence="14" id="KW-1185">Reference proteome</keyword>
<evidence type="ECO:0000313" key="13">
    <source>
        <dbReference type="EMBL" id="EFV02472.1"/>
    </source>
</evidence>
<dbReference type="Pfam" id="PF01259">
    <property type="entry name" value="SAICAR_synt"/>
    <property type="match status" value="1"/>
</dbReference>
<dbReference type="eggNOG" id="COG0152">
    <property type="taxonomic scope" value="Bacteria"/>
</dbReference>
<dbReference type="NCBIfam" id="NF010568">
    <property type="entry name" value="PRK13961.1"/>
    <property type="match status" value="1"/>
</dbReference>
<dbReference type="GO" id="GO:0005737">
    <property type="term" value="C:cytoplasm"/>
    <property type="evidence" value="ECO:0007669"/>
    <property type="project" value="TreeGrafter"/>
</dbReference>
<dbReference type="NCBIfam" id="TIGR00081">
    <property type="entry name" value="purC"/>
    <property type="match status" value="1"/>
</dbReference>
<keyword evidence="7 11" id="KW-0658">Purine biosynthesis</keyword>
<keyword evidence="8 11" id="KW-0067">ATP-binding</keyword>
<evidence type="ECO:0000256" key="3">
    <source>
        <dbReference type="ARBA" id="ARBA00012217"/>
    </source>
</evidence>
<organism evidence="13 14">
    <name type="scientific">Pseudoramibacter alactolyticus ATCC 23263</name>
    <dbReference type="NCBI Taxonomy" id="887929"/>
    <lineage>
        <taxon>Bacteria</taxon>
        <taxon>Bacillati</taxon>
        <taxon>Bacillota</taxon>
        <taxon>Clostridia</taxon>
        <taxon>Eubacteriales</taxon>
        <taxon>Eubacteriaceae</taxon>
        <taxon>Pseudoramibacter</taxon>
    </lineage>
</organism>
<protein>
    <recommendedName>
        <fullName evidence="4 11">Phosphoribosylaminoimidazole-succinocarboxamide synthase</fullName>
        <ecNumber evidence="3 11">6.3.2.6</ecNumber>
    </recommendedName>
    <alternativeName>
        <fullName evidence="9 11">SAICAR synthetase</fullName>
    </alternativeName>
</protein>
<dbReference type="InterPro" id="IPR001636">
    <property type="entry name" value="SAICAR_synth"/>
</dbReference>
<evidence type="ECO:0000256" key="4">
    <source>
        <dbReference type="ARBA" id="ARBA00016460"/>
    </source>
</evidence>
<dbReference type="AlphaFoldDB" id="E6MEE7"/>
<gene>
    <name evidence="11 13" type="primary">purC</name>
    <name evidence="13" type="ORF">HMP0721_0380</name>
</gene>
<keyword evidence="5 11" id="KW-0436">Ligase</keyword>
<evidence type="ECO:0000256" key="10">
    <source>
        <dbReference type="ARBA" id="ARBA00048475"/>
    </source>
</evidence>
<evidence type="ECO:0000259" key="12">
    <source>
        <dbReference type="Pfam" id="PF01259"/>
    </source>
</evidence>
<name>E6MEE7_9FIRM</name>
<dbReference type="EC" id="6.3.2.6" evidence="3 11"/>
<feature type="domain" description="SAICAR synthetase/ADE2 N-terminal" evidence="12">
    <location>
        <begin position="17"/>
        <end position="268"/>
    </location>
</feature>
<dbReference type="InterPro" id="IPR018236">
    <property type="entry name" value="SAICAR_synthetase_CS"/>
</dbReference>
<sequence>MGHFNFQEGIMKEYQPVKKGKVREIYDIGDSLVMVATDRISAFDVILKNKIVKKGTVLTQMSKFWFDYTKDVLPNHMISVDVADMPAFFQNENFDGNSMLCKKLTMLPIECIVRGYITGSGWNSYQKDGTVCGIKLPGGLRECDKLSEPIYTPSTKADLGNHDENISFEQSIDVLEKHFPGKGRAYAEALRDNTLALYQKCADYALSHGIIIADTKFEFGIDETGNLIIGDEMLTPDSSRFWPLEGYESGKPQPSFDKQFVRDWLKANPDSDYSLPQDVINKTIAKYKEAYKLLTDRDIV</sequence>
<dbReference type="Gene3D" id="3.30.470.20">
    <property type="entry name" value="ATP-grasp fold, B domain"/>
    <property type="match status" value="1"/>
</dbReference>
<reference evidence="13 14" key="1">
    <citation type="submission" date="2010-12" db="EMBL/GenBank/DDBJ databases">
        <authorList>
            <person name="Muzny D."/>
            <person name="Qin X."/>
            <person name="Deng J."/>
            <person name="Jiang H."/>
            <person name="Liu Y."/>
            <person name="Qu J."/>
            <person name="Song X.-Z."/>
            <person name="Zhang L."/>
            <person name="Thornton R."/>
            <person name="Coyle M."/>
            <person name="Francisco L."/>
            <person name="Jackson L."/>
            <person name="Javaid M."/>
            <person name="Korchina V."/>
            <person name="Kovar C."/>
            <person name="Mata R."/>
            <person name="Mathew T."/>
            <person name="Ngo R."/>
            <person name="Nguyen L."/>
            <person name="Nguyen N."/>
            <person name="Okwuonu G."/>
            <person name="Ongeri F."/>
            <person name="Pham C."/>
            <person name="Simmons D."/>
            <person name="Wilczek-Boney K."/>
            <person name="Hale W."/>
            <person name="Jakkamsetti A."/>
            <person name="Pham P."/>
            <person name="Ruth R."/>
            <person name="San Lucas F."/>
            <person name="Warren J."/>
            <person name="Zhang J."/>
            <person name="Zhao Z."/>
            <person name="Zhou C."/>
            <person name="Zhu D."/>
            <person name="Lee S."/>
            <person name="Bess C."/>
            <person name="Blankenburg K."/>
            <person name="Forbes L."/>
            <person name="Fu Q."/>
            <person name="Gubbala S."/>
            <person name="Hirani K."/>
            <person name="Jayaseelan J.C."/>
            <person name="Lara F."/>
            <person name="Munidasa M."/>
            <person name="Palculict T."/>
            <person name="Patil S."/>
            <person name="Pu L.-L."/>
            <person name="Saada N."/>
            <person name="Tang L."/>
            <person name="Weissenberger G."/>
            <person name="Zhu Y."/>
            <person name="Hemphill L."/>
            <person name="Shang Y."/>
            <person name="Youmans B."/>
            <person name="Ayvaz T."/>
            <person name="Ross M."/>
            <person name="Santibanez J."/>
            <person name="Aqrawi P."/>
            <person name="Gross S."/>
            <person name="Joshi V."/>
            <person name="Fowler G."/>
            <person name="Nazareth L."/>
            <person name="Reid J."/>
            <person name="Worley K."/>
            <person name="Petrosino J."/>
            <person name="Highlander S."/>
            <person name="Gibbs R."/>
        </authorList>
    </citation>
    <scope>NUCLEOTIDE SEQUENCE [LARGE SCALE GENOMIC DNA]</scope>
    <source>
        <strain evidence="13 14">ATCC 23263</strain>
    </source>
</reference>